<keyword evidence="2" id="KW-1185">Reference proteome</keyword>
<dbReference type="GO" id="GO:0019748">
    <property type="term" value="P:secondary metabolic process"/>
    <property type="evidence" value="ECO:0007669"/>
    <property type="project" value="InterPro"/>
</dbReference>
<dbReference type="AlphaFoldDB" id="A0A2W2H167"/>
<name>A0A2W2H167_9ACTN</name>
<keyword evidence="1" id="KW-0808">Transferase</keyword>
<protein>
    <submittedName>
        <fullName evidence="1">Hydroxyurea phosphotransferase</fullName>
    </submittedName>
</protein>
<comment type="caution">
    <text evidence="1">The sequence shown here is derived from an EMBL/GenBank/DDBJ whole genome shotgun (WGS) entry which is preliminary data.</text>
</comment>
<proteinExistence type="predicted"/>
<dbReference type="Proteomes" id="UP000248544">
    <property type="component" value="Unassembled WGS sequence"/>
</dbReference>
<evidence type="ECO:0000313" key="1">
    <source>
        <dbReference type="EMBL" id="PZG54162.1"/>
    </source>
</evidence>
<gene>
    <name evidence="1" type="ORF">C1I98_04740</name>
</gene>
<evidence type="ECO:0000313" key="2">
    <source>
        <dbReference type="Proteomes" id="UP000248544"/>
    </source>
</evidence>
<accession>A0A2W2H167</accession>
<reference evidence="1 2" key="1">
    <citation type="submission" date="2018-01" db="EMBL/GenBank/DDBJ databases">
        <title>Draft genome sequence of Sphaerisporangium sp. 7K107.</title>
        <authorList>
            <person name="Sahin N."/>
            <person name="Saygin H."/>
            <person name="Ay H."/>
        </authorList>
    </citation>
    <scope>NUCLEOTIDE SEQUENCE [LARGE SCALE GENOMIC DNA]</scope>
    <source>
        <strain evidence="1 2">7K107</strain>
    </source>
</reference>
<dbReference type="InterPro" id="IPR006748">
    <property type="entry name" value="NH2Glyco/OHUrea_AB-resist_kin"/>
</dbReference>
<dbReference type="GO" id="GO:0016773">
    <property type="term" value="F:phosphotransferase activity, alcohol group as acceptor"/>
    <property type="evidence" value="ECO:0007669"/>
    <property type="project" value="InterPro"/>
</dbReference>
<dbReference type="SUPFAM" id="SSF56112">
    <property type="entry name" value="Protein kinase-like (PK-like)"/>
    <property type="match status" value="1"/>
</dbReference>
<sequence length="293" mass="32227">MHEKLFGDEGRAWVADLPRLGEEYLRRWDLTPDGPSRHGWVGLVIPVRRGDGTPAALKLQPLDEETETEPVGLRLWNGRGAVHLLDHDPATGTMLLERLDAGRSLADVPDETEALTILSGLLARLTATPAPAGLRTLADIAGRMVADVPGALTRLSDPDDRDLLQHCAGVVRDLLPEPGDRMLHWDLHYENVLAGEREPWLAIDPKPLAGDPCFDLMPALDNRWEEIVATGDVARAVRRRFDLMTEVVGLPRQRAAGWTLGRVLQNALWDIEDGEPEISATQFAIGDALRGLT</sequence>
<dbReference type="InterPro" id="IPR011009">
    <property type="entry name" value="Kinase-like_dom_sf"/>
</dbReference>
<organism evidence="1 2">
    <name type="scientific">Spongiactinospora gelatinilytica</name>
    <dbReference type="NCBI Taxonomy" id="2666298"/>
    <lineage>
        <taxon>Bacteria</taxon>
        <taxon>Bacillati</taxon>
        <taxon>Actinomycetota</taxon>
        <taxon>Actinomycetes</taxon>
        <taxon>Streptosporangiales</taxon>
        <taxon>Streptosporangiaceae</taxon>
        <taxon>Spongiactinospora</taxon>
    </lineage>
</organism>
<dbReference type="Pfam" id="PF04655">
    <property type="entry name" value="APH_6_hur"/>
    <property type="match status" value="1"/>
</dbReference>
<dbReference type="EMBL" id="POUA01000021">
    <property type="protein sequence ID" value="PZG54162.1"/>
    <property type="molecule type" value="Genomic_DNA"/>
</dbReference>